<dbReference type="InterPro" id="IPR036388">
    <property type="entry name" value="WH-like_DNA-bd_sf"/>
</dbReference>
<dbReference type="EMBL" id="PYLQ01000002">
    <property type="protein sequence ID" value="PST42960.1"/>
    <property type="molecule type" value="Genomic_DNA"/>
</dbReference>
<dbReference type="Proteomes" id="UP000240974">
    <property type="component" value="Unassembled WGS sequence"/>
</dbReference>
<dbReference type="InterPro" id="IPR036390">
    <property type="entry name" value="WH_DNA-bd_sf"/>
</dbReference>
<name>A0A2T3G5Y3_9FIRM</name>
<dbReference type="AlphaFoldDB" id="A0A2T3G5Y3"/>
<sequence length="152" mass="17946">MRKDNNMIIQLQRYYALWKECTAMYEEWSKDQGLSSNGVFALHSFYESNGRCTQKMISEKWNIPKQTVNTILKDFQKKGYINMVSDDSDKRNKLICLTESGMEYTKDIIEKLHSKEIYVIEKMGLENIESLNDNTELFIRLFKEGDCKKNES</sequence>
<keyword evidence="2" id="KW-0238">DNA-binding</keyword>
<evidence type="ECO:0000256" key="2">
    <source>
        <dbReference type="ARBA" id="ARBA00023125"/>
    </source>
</evidence>
<evidence type="ECO:0000256" key="3">
    <source>
        <dbReference type="ARBA" id="ARBA00023163"/>
    </source>
</evidence>
<dbReference type="InterPro" id="IPR000835">
    <property type="entry name" value="HTH_MarR-typ"/>
</dbReference>
<dbReference type="GeneID" id="79840392"/>
<feature type="domain" description="HTH marR-type" evidence="4">
    <location>
        <begin position="4"/>
        <end position="143"/>
    </location>
</feature>
<evidence type="ECO:0000259" key="4">
    <source>
        <dbReference type="PROSITE" id="PS50995"/>
    </source>
</evidence>
<dbReference type="GO" id="GO:0003677">
    <property type="term" value="F:DNA binding"/>
    <property type="evidence" value="ECO:0007669"/>
    <property type="project" value="UniProtKB-KW"/>
</dbReference>
<evidence type="ECO:0000313" key="6">
    <source>
        <dbReference type="Proteomes" id="UP000240974"/>
    </source>
</evidence>
<dbReference type="SUPFAM" id="SSF46785">
    <property type="entry name" value="Winged helix' DNA-binding domain"/>
    <property type="match status" value="1"/>
</dbReference>
<evidence type="ECO:0000313" key="5">
    <source>
        <dbReference type="EMBL" id="PST42960.1"/>
    </source>
</evidence>
<accession>A0A2T3G5Y3</accession>
<dbReference type="RefSeq" id="WP_009243743.1">
    <property type="nucleotide sequence ID" value="NZ_PYLQ01000002.1"/>
</dbReference>
<dbReference type="Gene3D" id="1.10.10.10">
    <property type="entry name" value="Winged helix-like DNA-binding domain superfamily/Winged helix DNA-binding domain"/>
    <property type="match status" value="1"/>
</dbReference>
<keyword evidence="1" id="KW-0805">Transcription regulation</keyword>
<dbReference type="Pfam" id="PF12802">
    <property type="entry name" value="MarR_2"/>
    <property type="match status" value="1"/>
</dbReference>
<keyword evidence="3" id="KW-0804">Transcription</keyword>
<gene>
    <name evidence="5" type="ORF">C7U54_02130</name>
</gene>
<reference evidence="5 6" key="1">
    <citation type="journal article" date="2019" name="Int. J. Syst. Evol. Microbiol.">
        <title>Faecalibacillus intestinalis gen. nov., sp. nov. and Faecalibacillus faecis sp. nov., isolated from human faeces.</title>
        <authorList>
            <person name="Seo B."/>
            <person name="Jeon K."/>
            <person name="Baek I."/>
            <person name="Lee Y.M."/>
            <person name="Baek K."/>
            <person name="Ko G."/>
        </authorList>
    </citation>
    <scope>NUCLEOTIDE SEQUENCE [LARGE SCALE GENOMIC DNA]</scope>
    <source>
        <strain evidence="5 6">SNUG30099</strain>
    </source>
</reference>
<dbReference type="PANTHER" id="PTHR42756">
    <property type="entry name" value="TRANSCRIPTIONAL REGULATOR, MARR"/>
    <property type="match status" value="1"/>
</dbReference>
<evidence type="ECO:0000256" key="1">
    <source>
        <dbReference type="ARBA" id="ARBA00023015"/>
    </source>
</evidence>
<proteinExistence type="predicted"/>
<dbReference type="SMART" id="SM00347">
    <property type="entry name" value="HTH_MARR"/>
    <property type="match status" value="1"/>
</dbReference>
<dbReference type="PANTHER" id="PTHR42756:SF1">
    <property type="entry name" value="TRANSCRIPTIONAL REPRESSOR OF EMRAB OPERON"/>
    <property type="match status" value="1"/>
</dbReference>
<organism evidence="5 6">
    <name type="scientific">Faecalibacillus intestinalis</name>
    <dbReference type="NCBI Taxonomy" id="1982626"/>
    <lineage>
        <taxon>Bacteria</taxon>
        <taxon>Bacillati</taxon>
        <taxon>Bacillota</taxon>
        <taxon>Erysipelotrichia</taxon>
        <taxon>Erysipelotrichales</taxon>
        <taxon>Coprobacillaceae</taxon>
        <taxon>Faecalibacillus</taxon>
    </lineage>
</organism>
<dbReference type="PROSITE" id="PS50995">
    <property type="entry name" value="HTH_MARR_2"/>
    <property type="match status" value="1"/>
</dbReference>
<comment type="caution">
    <text evidence="5">The sequence shown here is derived from an EMBL/GenBank/DDBJ whole genome shotgun (WGS) entry which is preliminary data.</text>
</comment>
<keyword evidence="6" id="KW-1185">Reference proteome</keyword>
<protein>
    <submittedName>
        <fullName evidence="5">MarR family transcriptional regulator</fullName>
    </submittedName>
</protein>
<dbReference type="GO" id="GO:0003700">
    <property type="term" value="F:DNA-binding transcription factor activity"/>
    <property type="evidence" value="ECO:0007669"/>
    <property type="project" value="InterPro"/>
</dbReference>